<keyword evidence="1" id="KW-1133">Transmembrane helix</keyword>
<reference evidence="2 3" key="1">
    <citation type="submission" date="2011-11" db="EMBL/GenBank/DDBJ databases">
        <title>The Noncontiguous Finished sequence of Saccharomonospora cyanea NA-134.</title>
        <authorList>
            <consortium name="US DOE Joint Genome Institute"/>
            <person name="Lucas S."/>
            <person name="Han J."/>
            <person name="Lapidus A."/>
            <person name="Cheng J.-F."/>
            <person name="Goodwin L."/>
            <person name="Pitluck S."/>
            <person name="Peters L."/>
            <person name="Ovchinnikova G."/>
            <person name="Lu M."/>
            <person name="Detter J.C."/>
            <person name="Han C."/>
            <person name="Tapia R."/>
            <person name="Land M."/>
            <person name="Hauser L."/>
            <person name="Kyrpides N."/>
            <person name="Ivanova N."/>
            <person name="Pagani I."/>
            <person name="Brambilla E.-M."/>
            <person name="Klenk H.-P."/>
            <person name="Woyke T."/>
        </authorList>
    </citation>
    <scope>NUCLEOTIDE SEQUENCE [LARGE SCALE GENOMIC DNA]</scope>
    <source>
        <strain evidence="2 3">NA-134</strain>
    </source>
</reference>
<evidence type="ECO:0008006" key="4">
    <source>
        <dbReference type="Google" id="ProtNLM"/>
    </source>
</evidence>
<evidence type="ECO:0000313" key="3">
    <source>
        <dbReference type="Proteomes" id="UP000002791"/>
    </source>
</evidence>
<proteinExistence type="predicted"/>
<keyword evidence="1" id="KW-0472">Membrane</keyword>
<dbReference type="OrthoDB" id="3696228at2"/>
<protein>
    <recommendedName>
        <fullName evidence="4">PH domain-containing protein</fullName>
    </recommendedName>
</protein>
<feature type="transmembrane region" description="Helical" evidence="1">
    <location>
        <begin position="45"/>
        <end position="63"/>
    </location>
</feature>
<dbReference type="Proteomes" id="UP000002791">
    <property type="component" value="Chromosome"/>
</dbReference>
<organism evidence="2 3">
    <name type="scientific">Saccharomonospora cyanea NA-134</name>
    <dbReference type="NCBI Taxonomy" id="882082"/>
    <lineage>
        <taxon>Bacteria</taxon>
        <taxon>Bacillati</taxon>
        <taxon>Actinomycetota</taxon>
        <taxon>Actinomycetes</taxon>
        <taxon>Pseudonocardiales</taxon>
        <taxon>Pseudonocardiaceae</taxon>
        <taxon>Saccharomonospora</taxon>
    </lineage>
</organism>
<sequence length="198" mass="20499">MNPRQEHRVVLRPDTARAWAGVLLAAIPLGLVFAVTIVAGSAAGAAGVAGLSVLCFGVVVGIIRARHVEVTPHEVVVREPFAGTRRVPRRLVARLVRVDLVPLRGPAADTLFLLDAHGAVLARVPAQVYPRADIDRLVHLLGVPCERPGGPVTPQQLSGRLPGAVGVAERRPVAAYLALAGAALLVIVVAAAIGVAAL</sequence>
<feature type="transmembrane region" description="Helical" evidence="1">
    <location>
        <begin position="20"/>
        <end position="39"/>
    </location>
</feature>
<dbReference type="HOGENOM" id="CLU_1371362_0_0_11"/>
<evidence type="ECO:0000313" key="2">
    <source>
        <dbReference type="EMBL" id="EHR60553.1"/>
    </source>
</evidence>
<dbReference type="AlphaFoldDB" id="H5XGL4"/>
<gene>
    <name evidence="2" type="ORF">SaccyDRAFT_1654</name>
</gene>
<keyword evidence="3" id="KW-1185">Reference proteome</keyword>
<dbReference type="RefSeq" id="WP_005455247.1">
    <property type="nucleotide sequence ID" value="NZ_CM001440.1"/>
</dbReference>
<dbReference type="EMBL" id="CM001440">
    <property type="protein sequence ID" value="EHR60553.1"/>
    <property type="molecule type" value="Genomic_DNA"/>
</dbReference>
<feature type="transmembrane region" description="Helical" evidence="1">
    <location>
        <begin position="173"/>
        <end position="197"/>
    </location>
</feature>
<keyword evidence="1" id="KW-0812">Transmembrane</keyword>
<accession>H5XGL4</accession>
<dbReference type="STRING" id="882082.SaccyDRAFT_1654"/>
<evidence type="ECO:0000256" key="1">
    <source>
        <dbReference type="SAM" id="Phobius"/>
    </source>
</evidence>
<name>H5XGL4_9PSEU</name>